<evidence type="ECO:0000256" key="2">
    <source>
        <dbReference type="SAM" id="SignalP"/>
    </source>
</evidence>
<feature type="chain" id="PRO_5045351902" evidence="2">
    <location>
        <begin position="21"/>
        <end position="273"/>
    </location>
</feature>
<reference evidence="3 4" key="1">
    <citation type="submission" date="2024-06" db="EMBL/GenBank/DDBJ databases">
        <authorList>
            <person name="Kraege A."/>
            <person name="Thomma B."/>
        </authorList>
    </citation>
    <scope>NUCLEOTIDE SEQUENCE [LARGE SCALE GENOMIC DNA]</scope>
</reference>
<sequence>MEVWASAVVTLLALGCIASAQEYEMGHHEGRRLLVTGNKRASLNTQKTCMAEDICVSKSCGHAYDRTATNFPFTIGYEKKMNSGSTTFDFKVCAKPCSQEAKHCDELDAWALRLDTELIANKAFVESVQPSGRLVGDCEETGIGYKWDAAALGGLQGHHPSEGDKCQQFEVTVKHDPHMSGHYWLTDVCQQAIEIVTSKNGPSSTYSSSNLMLHSDKYSDVGSCMVHFKLKSGSYAFTMLEDREFTESDRRPNDNVPNMASSEDAVDESPSTR</sequence>
<keyword evidence="4" id="KW-1185">Reference proteome</keyword>
<organism evidence="3 4">
    <name type="scientific">Coccomyxa viridis</name>
    <dbReference type="NCBI Taxonomy" id="1274662"/>
    <lineage>
        <taxon>Eukaryota</taxon>
        <taxon>Viridiplantae</taxon>
        <taxon>Chlorophyta</taxon>
        <taxon>core chlorophytes</taxon>
        <taxon>Trebouxiophyceae</taxon>
        <taxon>Trebouxiophyceae incertae sedis</taxon>
        <taxon>Coccomyxaceae</taxon>
        <taxon>Coccomyxa</taxon>
    </lineage>
</organism>
<evidence type="ECO:0000313" key="4">
    <source>
        <dbReference type="Proteomes" id="UP001497392"/>
    </source>
</evidence>
<proteinExistence type="predicted"/>
<dbReference type="EMBL" id="CAXHTA020000005">
    <property type="protein sequence ID" value="CAL5221176.1"/>
    <property type="molecule type" value="Genomic_DNA"/>
</dbReference>
<dbReference type="Proteomes" id="UP001497392">
    <property type="component" value="Unassembled WGS sequence"/>
</dbReference>
<feature type="signal peptide" evidence="2">
    <location>
        <begin position="1"/>
        <end position="20"/>
    </location>
</feature>
<comment type="caution">
    <text evidence="3">The sequence shown here is derived from an EMBL/GenBank/DDBJ whole genome shotgun (WGS) entry which is preliminary data.</text>
</comment>
<feature type="region of interest" description="Disordered" evidence="1">
    <location>
        <begin position="245"/>
        <end position="273"/>
    </location>
</feature>
<evidence type="ECO:0000313" key="3">
    <source>
        <dbReference type="EMBL" id="CAL5221176.1"/>
    </source>
</evidence>
<name>A0ABP1FMJ5_9CHLO</name>
<evidence type="ECO:0000256" key="1">
    <source>
        <dbReference type="SAM" id="MobiDB-lite"/>
    </source>
</evidence>
<keyword evidence="2" id="KW-0732">Signal</keyword>
<accession>A0ABP1FMJ5</accession>
<gene>
    <name evidence="3" type="primary">g3320</name>
    <name evidence="3" type="ORF">VP750_LOCUS2835</name>
</gene>
<protein>
    <submittedName>
        <fullName evidence="3">G3320 protein</fullName>
    </submittedName>
</protein>